<feature type="compositionally biased region" description="Polar residues" evidence="1">
    <location>
        <begin position="37"/>
        <end position="59"/>
    </location>
</feature>
<proteinExistence type="predicted"/>
<feature type="region of interest" description="Disordered" evidence="1">
    <location>
        <begin position="24"/>
        <end position="80"/>
    </location>
</feature>
<dbReference type="Proteomes" id="UP000054166">
    <property type="component" value="Unassembled WGS sequence"/>
</dbReference>
<organism evidence="2 3">
    <name type="scientific">Piloderma croceum (strain F 1598)</name>
    <dbReference type="NCBI Taxonomy" id="765440"/>
    <lineage>
        <taxon>Eukaryota</taxon>
        <taxon>Fungi</taxon>
        <taxon>Dikarya</taxon>
        <taxon>Basidiomycota</taxon>
        <taxon>Agaricomycotina</taxon>
        <taxon>Agaricomycetes</taxon>
        <taxon>Agaricomycetidae</taxon>
        <taxon>Atheliales</taxon>
        <taxon>Atheliaceae</taxon>
        <taxon>Piloderma</taxon>
    </lineage>
</organism>
<evidence type="ECO:0000313" key="3">
    <source>
        <dbReference type="Proteomes" id="UP000054166"/>
    </source>
</evidence>
<dbReference type="EMBL" id="KN832975">
    <property type="protein sequence ID" value="KIM89199.1"/>
    <property type="molecule type" value="Genomic_DNA"/>
</dbReference>
<dbReference type="InParanoid" id="A0A0C3GBU6"/>
<dbReference type="HOGENOM" id="CLU_2590591_0_0_1"/>
<protein>
    <submittedName>
        <fullName evidence="2">Uncharacterized protein</fullName>
    </submittedName>
</protein>
<name>A0A0C3GBU6_PILCF</name>
<sequence>MNKKILVKEVDGLTFFYTVNCHSMKDRSSDKPRVNRDPQSTSKTTRRANNCGSSLSKALSGSEVPRIFQLTEDPPNQKNH</sequence>
<evidence type="ECO:0000313" key="2">
    <source>
        <dbReference type="EMBL" id="KIM89199.1"/>
    </source>
</evidence>
<evidence type="ECO:0000256" key="1">
    <source>
        <dbReference type="SAM" id="MobiDB-lite"/>
    </source>
</evidence>
<gene>
    <name evidence="2" type="ORF">PILCRDRAFT_813117</name>
</gene>
<accession>A0A0C3GBU6</accession>
<reference evidence="2 3" key="1">
    <citation type="submission" date="2014-04" db="EMBL/GenBank/DDBJ databases">
        <authorList>
            <consortium name="DOE Joint Genome Institute"/>
            <person name="Kuo A."/>
            <person name="Tarkka M."/>
            <person name="Buscot F."/>
            <person name="Kohler A."/>
            <person name="Nagy L.G."/>
            <person name="Floudas D."/>
            <person name="Copeland A."/>
            <person name="Barry K.W."/>
            <person name="Cichocki N."/>
            <person name="Veneault-Fourrey C."/>
            <person name="LaButti K."/>
            <person name="Lindquist E.A."/>
            <person name="Lipzen A."/>
            <person name="Lundell T."/>
            <person name="Morin E."/>
            <person name="Murat C."/>
            <person name="Sun H."/>
            <person name="Tunlid A."/>
            <person name="Henrissat B."/>
            <person name="Grigoriev I.V."/>
            <person name="Hibbett D.S."/>
            <person name="Martin F."/>
            <person name="Nordberg H.P."/>
            <person name="Cantor M.N."/>
            <person name="Hua S.X."/>
        </authorList>
    </citation>
    <scope>NUCLEOTIDE SEQUENCE [LARGE SCALE GENOMIC DNA]</scope>
    <source>
        <strain evidence="2 3">F 1598</strain>
    </source>
</reference>
<keyword evidence="3" id="KW-1185">Reference proteome</keyword>
<dbReference type="AlphaFoldDB" id="A0A0C3GBU6"/>
<feature type="compositionally biased region" description="Basic and acidic residues" evidence="1">
    <location>
        <begin position="24"/>
        <end position="36"/>
    </location>
</feature>
<reference evidence="3" key="2">
    <citation type="submission" date="2015-01" db="EMBL/GenBank/DDBJ databases">
        <title>Evolutionary Origins and Diversification of the Mycorrhizal Mutualists.</title>
        <authorList>
            <consortium name="DOE Joint Genome Institute"/>
            <consortium name="Mycorrhizal Genomics Consortium"/>
            <person name="Kohler A."/>
            <person name="Kuo A."/>
            <person name="Nagy L.G."/>
            <person name="Floudas D."/>
            <person name="Copeland A."/>
            <person name="Barry K.W."/>
            <person name="Cichocki N."/>
            <person name="Veneault-Fourrey C."/>
            <person name="LaButti K."/>
            <person name="Lindquist E.A."/>
            <person name="Lipzen A."/>
            <person name="Lundell T."/>
            <person name="Morin E."/>
            <person name="Murat C."/>
            <person name="Riley R."/>
            <person name="Ohm R."/>
            <person name="Sun H."/>
            <person name="Tunlid A."/>
            <person name="Henrissat B."/>
            <person name="Grigoriev I.V."/>
            <person name="Hibbett D.S."/>
            <person name="Martin F."/>
        </authorList>
    </citation>
    <scope>NUCLEOTIDE SEQUENCE [LARGE SCALE GENOMIC DNA]</scope>
    <source>
        <strain evidence="3">F 1598</strain>
    </source>
</reference>